<dbReference type="InterPro" id="IPR037171">
    <property type="entry name" value="NagB/RpiA_transferase-like"/>
</dbReference>
<dbReference type="Pfam" id="PF01182">
    <property type="entry name" value="Glucosamine_iso"/>
    <property type="match status" value="1"/>
</dbReference>
<dbReference type="GO" id="GO:0005975">
    <property type="term" value="P:carbohydrate metabolic process"/>
    <property type="evidence" value="ECO:0007669"/>
    <property type="project" value="InterPro"/>
</dbReference>
<dbReference type="PANTHER" id="PTHR11280:SF5">
    <property type="entry name" value="GLUCOSAMINE-6-PHOSPHATE ISOMERASE"/>
    <property type="match status" value="1"/>
</dbReference>
<sequence>MDLIQVDHYDEMSARASQFIINKIRATNKFVLGLATGSTPEGIYRILREKNKNGVFSFQNVTTFNLDEYVGLSEEDSNSYRYYMNDKLFNHVDISKDQTFIPNGNAADLKAECQRYDERIERVGGIDLQVLGLGMNGHIGFNEPGTSFHSKTQIVDLTTSTRKANARFFATMEDVPKQAITMGVATIMQSKEILLLVSGDQKADALERLFNGKVSNDFPASRLKEHPKVTVIADQKATHCVRV</sequence>
<organism evidence="6 7">
    <name type="scientific">Terrihalobacillus insolitus</name>
    <dbReference type="NCBI Taxonomy" id="2950438"/>
    <lineage>
        <taxon>Bacteria</taxon>
        <taxon>Bacillati</taxon>
        <taxon>Bacillota</taxon>
        <taxon>Bacilli</taxon>
        <taxon>Bacillales</taxon>
        <taxon>Bacillaceae</taxon>
        <taxon>Terrihalobacillus</taxon>
    </lineage>
</organism>
<dbReference type="GO" id="GO:0006046">
    <property type="term" value="P:N-acetylglucosamine catabolic process"/>
    <property type="evidence" value="ECO:0007669"/>
    <property type="project" value="UniProtKB-UniRule"/>
</dbReference>
<comment type="pathway">
    <text evidence="4">Amino-sugar metabolism; N-acetylneuraminate degradation; D-fructose 6-phosphate from N-acetylneuraminate: step 5/5.</text>
</comment>
<feature type="active site" description="Proton acceptor; for enolization step" evidence="4">
    <location>
        <position position="67"/>
    </location>
</feature>
<dbReference type="InterPro" id="IPR004547">
    <property type="entry name" value="Glucosamine6P_isomerase"/>
</dbReference>
<dbReference type="EMBL" id="JAMQKB010000001">
    <property type="protein sequence ID" value="MDC3423090.1"/>
    <property type="molecule type" value="Genomic_DNA"/>
</dbReference>
<proteinExistence type="inferred from homology"/>
<comment type="caution">
    <text evidence="4">Lacks conserved residue(s) required for the propagation of feature annotation.</text>
</comment>
<dbReference type="GO" id="GO:0006043">
    <property type="term" value="P:glucosamine catabolic process"/>
    <property type="evidence" value="ECO:0007669"/>
    <property type="project" value="TreeGrafter"/>
</dbReference>
<dbReference type="SUPFAM" id="SSF100950">
    <property type="entry name" value="NagB/RpiA/CoA transferase-like"/>
    <property type="match status" value="1"/>
</dbReference>
<dbReference type="EC" id="3.5.99.6" evidence="4"/>
<dbReference type="Proteomes" id="UP001145050">
    <property type="component" value="Unassembled WGS sequence"/>
</dbReference>
<comment type="catalytic activity">
    <reaction evidence="1 4">
        <text>alpha-D-glucosamine 6-phosphate + H2O = beta-D-fructose 6-phosphate + NH4(+)</text>
        <dbReference type="Rhea" id="RHEA:12172"/>
        <dbReference type="ChEBI" id="CHEBI:15377"/>
        <dbReference type="ChEBI" id="CHEBI:28938"/>
        <dbReference type="ChEBI" id="CHEBI:57634"/>
        <dbReference type="ChEBI" id="CHEBI:75989"/>
        <dbReference type="EC" id="3.5.99.6"/>
    </reaction>
</comment>
<evidence type="ECO:0000256" key="2">
    <source>
        <dbReference type="ARBA" id="ARBA00022801"/>
    </source>
</evidence>
<evidence type="ECO:0000313" key="7">
    <source>
        <dbReference type="Proteomes" id="UP001145050"/>
    </source>
</evidence>
<dbReference type="NCBIfam" id="TIGR00502">
    <property type="entry name" value="nagB"/>
    <property type="match status" value="1"/>
</dbReference>
<protein>
    <recommendedName>
        <fullName evidence="4">Glucosamine-6-phosphate deaminase</fullName>
        <ecNumber evidence="4">3.5.99.6</ecNumber>
    </recommendedName>
    <alternativeName>
        <fullName evidence="4">GlcN6P deaminase</fullName>
        <shortName evidence="4">GNPDA</shortName>
    </alternativeName>
    <alternativeName>
        <fullName evidence="4">Glucosamine-6-phosphate isomerase</fullName>
    </alternativeName>
</protein>
<feature type="active site" description="For ring-opening step" evidence="4">
    <location>
        <position position="143"/>
    </location>
</feature>
<evidence type="ECO:0000256" key="3">
    <source>
        <dbReference type="ARBA" id="ARBA00023277"/>
    </source>
</evidence>
<dbReference type="InterPro" id="IPR018321">
    <property type="entry name" value="Glucosamine6P_isomerase_CS"/>
</dbReference>
<dbReference type="PANTHER" id="PTHR11280">
    <property type="entry name" value="GLUCOSAMINE-6-PHOSPHATE ISOMERASE"/>
    <property type="match status" value="1"/>
</dbReference>
<keyword evidence="2 4" id="KW-0378">Hydrolase</keyword>
<dbReference type="AlphaFoldDB" id="A0A9X3WQ07"/>
<dbReference type="InterPro" id="IPR006148">
    <property type="entry name" value="Glc/Gal-6P_isomerase"/>
</dbReference>
<dbReference type="HAMAP" id="MF_01241">
    <property type="entry name" value="GlcN6P_deamin"/>
    <property type="match status" value="1"/>
</dbReference>
<dbReference type="Gene3D" id="3.40.50.1360">
    <property type="match status" value="1"/>
</dbReference>
<feature type="active site" description="For ring-opening step" evidence="4">
    <location>
        <position position="136"/>
    </location>
</feature>
<dbReference type="GO" id="GO:0019262">
    <property type="term" value="P:N-acetylneuraminate catabolic process"/>
    <property type="evidence" value="ECO:0007669"/>
    <property type="project" value="UniProtKB-UniRule"/>
</dbReference>
<evidence type="ECO:0000313" key="6">
    <source>
        <dbReference type="EMBL" id="MDC3423090.1"/>
    </source>
</evidence>
<dbReference type="CDD" id="cd01399">
    <property type="entry name" value="GlcN6P_deaminase"/>
    <property type="match status" value="1"/>
</dbReference>
<evidence type="ECO:0000256" key="1">
    <source>
        <dbReference type="ARBA" id="ARBA00000644"/>
    </source>
</evidence>
<dbReference type="FunFam" id="3.40.50.1360:FF:000003">
    <property type="entry name" value="Glucosamine-6-phosphate deaminase"/>
    <property type="match status" value="1"/>
</dbReference>
<keyword evidence="7" id="KW-1185">Reference proteome</keyword>
<gene>
    <name evidence="4 6" type="primary">nagB</name>
    <name evidence="6" type="ORF">NC797_01035</name>
</gene>
<comment type="function">
    <text evidence="4">Catalyzes the reversible isomerization-deamination of glucosamine 6-phosphate (GlcN6P) to form fructose 6-phosphate (Fru6P) and ammonium ion.</text>
</comment>
<evidence type="ECO:0000259" key="5">
    <source>
        <dbReference type="Pfam" id="PF01182"/>
    </source>
</evidence>
<name>A0A9X3WQ07_9BACI</name>
<keyword evidence="3 4" id="KW-0119">Carbohydrate metabolism</keyword>
<dbReference type="PROSITE" id="PS01161">
    <property type="entry name" value="GLC_GALNAC_ISOMERASE"/>
    <property type="match status" value="1"/>
</dbReference>
<dbReference type="GO" id="GO:0004342">
    <property type="term" value="F:glucosamine-6-phosphate deaminase activity"/>
    <property type="evidence" value="ECO:0007669"/>
    <property type="project" value="UniProtKB-UniRule"/>
</dbReference>
<dbReference type="GO" id="GO:0005737">
    <property type="term" value="C:cytoplasm"/>
    <property type="evidence" value="ECO:0007669"/>
    <property type="project" value="TreeGrafter"/>
</dbReference>
<feature type="domain" description="Glucosamine/galactosamine-6-phosphate isomerase" evidence="5">
    <location>
        <begin position="11"/>
        <end position="226"/>
    </location>
</feature>
<feature type="active site" description="Proton acceptor; for ring-opening step" evidence="4">
    <location>
        <position position="138"/>
    </location>
</feature>
<accession>A0A9X3WQ07</accession>
<comment type="similarity">
    <text evidence="4">Belongs to the glucosamine/galactosamine-6-phosphate isomerase family. NagB subfamily.</text>
</comment>
<dbReference type="RefSeq" id="WP_272434739.1">
    <property type="nucleotide sequence ID" value="NZ_JAMQKB010000001.1"/>
</dbReference>
<evidence type="ECO:0000256" key="4">
    <source>
        <dbReference type="HAMAP-Rule" id="MF_01241"/>
    </source>
</evidence>
<reference evidence="6" key="1">
    <citation type="submission" date="2022-06" db="EMBL/GenBank/DDBJ databases">
        <title>Aquibacillus sp. a new bacterium isolated from soil saline samples.</title>
        <authorList>
            <person name="Galisteo C."/>
            <person name="De La Haba R."/>
            <person name="Sanchez-Porro C."/>
            <person name="Ventosa A."/>
        </authorList>
    </citation>
    <scope>NUCLEOTIDE SEQUENCE</scope>
    <source>
        <strain evidence="6">3ASR75-11</strain>
    </source>
</reference>
<comment type="caution">
    <text evidence="6">The sequence shown here is derived from an EMBL/GenBank/DDBJ whole genome shotgun (WGS) entry which is preliminary data.</text>
</comment>
<dbReference type="GO" id="GO:0042802">
    <property type="term" value="F:identical protein binding"/>
    <property type="evidence" value="ECO:0007669"/>
    <property type="project" value="TreeGrafter"/>
</dbReference>